<dbReference type="Gene3D" id="3.40.50.720">
    <property type="entry name" value="NAD(P)-binding Rossmann-like Domain"/>
    <property type="match status" value="1"/>
</dbReference>
<dbReference type="AlphaFoldDB" id="A0A1R4B879"/>
<dbReference type="STRING" id="1918946.VPAL9027_03145"/>
<dbReference type="OrthoDB" id="9810734at2"/>
<dbReference type="PANTHER" id="PTHR24321">
    <property type="entry name" value="DEHYDROGENASES, SHORT CHAIN"/>
    <property type="match status" value="1"/>
</dbReference>
<dbReference type="PROSITE" id="PS00061">
    <property type="entry name" value="ADH_SHORT"/>
    <property type="match status" value="1"/>
</dbReference>
<dbReference type="GO" id="GO:0008667">
    <property type="term" value="F:2,3-dihydro-2,3-dihydroxybenzoate dehydrogenase activity"/>
    <property type="evidence" value="ECO:0007669"/>
    <property type="project" value="UniProtKB-UniRule"/>
</dbReference>
<protein>
    <recommendedName>
        <fullName evidence="3">2,3-dihydro-2,3-dihydroxybenzoate dehydrogenase</fullName>
        <ecNumber evidence="3">1.3.1.28</ecNumber>
    </recommendedName>
</protein>
<dbReference type="EC" id="1.3.1.28" evidence="3"/>
<dbReference type="InterPro" id="IPR020904">
    <property type="entry name" value="Sc_DH/Rdtase_CS"/>
</dbReference>
<keyword evidence="2 5" id="KW-0560">Oxidoreductase</keyword>
<evidence type="ECO:0000256" key="2">
    <source>
        <dbReference type="ARBA" id="ARBA00023002"/>
    </source>
</evidence>
<dbReference type="PRINTS" id="PR01397">
    <property type="entry name" value="DHBDHDRGNASE"/>
</dbReference>
<proteinExistence type="inferred from homology"/>
<comment type="similarity">
    <text evidence="1 4">Belongs to the short-chain dehydrogenases/reductases (SDR) family.</text>
</comment>
<evidence type="ECO:0000256" key="3">
    <source>
        <dbReference type="NCBIfam" id="TIGR04316"/>
    </source>
</evidence>
<dbReference type="RefSeq" id="WP_077315514.1">
    <property type="nucleotide sequence ID" value="NZ_AP024887.1"/>
</dbReference>
<dbReference type="InterPro" id="IPR002347">
    <property type="entry name" value="SDR_fam"/>
</dbReference>
<keyword evidence="6" id="KW-1185">Reference proteome</keyword>
<evidence type="ECO:0000313" key="5">
    <source>
        <dbReference type="EMBL" id="SJL85122.1"/>
    </source>
</evidence>
<dbReference type="PRINTS" id="PR00080">
    <property type="entry name" value="SDRFAMILY"/>
</dbReference>
<dbReference type="GO" id="GO:0019290">
    <property type="term" value="P:siderophore biosynthetic process"/>
    <property type="evidence" value="ECO:0007669"/>
    <property type="project" value="InterPro"/>
</dbReference>
<organism evidence="5 6">
    <name type="scientific">Vibrio palustris</name>
    <dbReference type="NCBI Taxonomy" id="1918946"/>
    <lineage>
        <taxon>Bacteria</taxon>
        <taxon>Pseudomonadati</taxon>
        <taxon>Pseudomonadota</taxon>
        <taxon>Gammaproteobacteria</taxon>
        <taxon>Vibrionales</taxon>
        <taxon>Vibrionaceae</taxon>
        <taxon>Vibrio</taxon>
    </lineage>
</organism>
<evidence type="ECO:0000256" key="1">
    <source>
        <dbReference type="ARBA" id="ARBA00006484"/>
    </source>
</evidence>
<dbReference type="InterPro" id="IPR003560">
    <property type="entry name" value="DHB_DH"/>
</dbReference>
<dbReference type="Proteomes" id="UP000189475">
    <property type="component" value="Unassembled WGS sequence"/>
</dbReference>
<evidence type="ECO:0000256" key="4">
    <source>
        <dbReference type="RuleBase" id="RU000363"/>
    </source>
</evidence>
<dbReference type="NCBIfam" id="TIGR04316">
    <property type="entry name" value="dhbA_paeA"/>
    <property type="match status" value="1"/>
</dbReference>
<name>A0A1R4B879_9VIBR</name>
<dbReference type="NCBIfam" id="NF006074">
    <property type="entry name" value="PRK08220.1"/>
    <property type="match status" value="1"/>
</dbReference>
<dbReference type="Pfam" id="PF00106">
    <property type="entry name" value="adh_short"/>
    <property type="match status" value="1"/>
</dbReference>
<dbReference type="EMBL" id="FUFT01000009">
    <property type="protein sequence ID" value="SJL85122.1"/>
    <property type="molecule type" value="Genomic_DNA"/>
</dbReference>
<dbReference type="FunFam" id="3.40.50.720:FF:000084">
    <property type="entry name" value="Short-chain dehydrogenase reductase"/>
    <property type="match status" value="1"/>
</dbReference>
<reference evidence="5 6" key="1">
    <citation type="submission" date="2017-02" db="EMBL/GenBank/DDBJ databases">
        <authorList>
            <person name="Peterson S.W."/>
        </authorList>
    </citation>
    <scope>NUCLEOTIDE SEQUENCE [LARGE SCALE GENOMIC DNA]</scope>
    <source>
        <strain evidence="5 6">CECT 9027</strain>
    </source>
</reference>
<dbReference type="SUPFAM" id="SSF51735">
    <property type="entry name" value="NAD(P)-binding Rossmann-fold domains"/>
    <property type="match status" value="1"/>
</dbReference>
<accession>A0A1R4B879</accession>
<dbReference type="PANTHER" id="PTHR24321:SF13">
    <property type="entry name" value="2,3-DIHYDRO-2,3-DIHYDROXYBENZOATE DEHYDROGENASE"/>
    <property type="match status" value="1"/>
</dbReference>
<sequence length="261" mass="28302">MTIDLSNQQVLLTGASQGIGLATLKQLLRCGARVLATDRDLSELHGATQQLQETHPKTLHIRELDLINCEDIMAEVPRWIDSFGTIDQLIHCAGILNLNPILTAPTSTITETFSVNVFGATTLLQQIGQHMKSHGNGNIVVIGSNAANTPRANMGAYAASKAALHMLVKCFGMELAESGIRCNIVSPGSTRTAMQMQLWNENYGEQQVIDGDAKHYRLGIPLKKIAEPDDIVQTILFLMSDAANHITLHDLRVDGGATLDN</sequence>
<gene>
    <name evidence="5" type="primary">entA</name>
    <name evidence="5" type="ORF">VPAL9027_03145</name>
</gene>
<evidence type="ECO:0000313" key="6">
    <source>
        <dbReference type="Proteomes" id="UP000189475"/>
    </source>
</evidence>
<dbReference type="InterPro" id="IPR036291">
    <property type="entry name" value="NAD(P)-bd_dom_sf"/>
</dbReference>